<dbReference type="SUPFAM" id="SSF89447">
    <property type="entry name" value="AbrB/MazE/MraZ-like"/>
    <property type="match status" value="1"/>
</dbReference>
<dbReference type="InterPro" id="IPR052975">
    <property type="entry name" value="Repressor-like_regulatory"/>
</dbReference>
<dbReference type="NCBIfam" id="TIGR01439">
    <property type="entry name" value="lp_hng_hel_AbrB"/>
    <property type="match status" value="1"/>
</dbReference>
<evidence type="ECO:0000259" key="1">
    <source>
        <dbReference type="PROSITE" id="PS51740"/>
    </source>
</evidence>
<evidence type="ECO:0000313" key="2">
    <source>
        <dbReference type="EMBL" id="RLE45341.1"/>
    </source>
</evidence>
<dbReference type="Proteomes" id="UP000278475">
    <property type="component" value="Unassembled WGS sequence"/>
</dbReference>
<sequence>MWDNLEVVIRDKGRITLPIEVREALALREGDKLELTVEKGAIILKPKHALRVRDLKGVLGTFEVDIKEVEEAAGKV</sequence>
<name>A0A497EJS5_9CREN</name>
<dbReference type="SMART" id="SM00966">
    <property type="entry name" value="SpoVT_AbrB"/>
    <property type="match status" value="1"/>
</dbReference>
<feature type="domain" description="SpoVT-AbrB" evidence="1">
    <location>
        <begin position="4"/>
        <end position="49"/>
    </location>
</feature>
<dbReference type="Gene3D" id="2.10.260.10">
    <property type="match status" value="1"/>
</dbReference>
<gene>
    <name evidence="2" type="ORF">DRJ31_11415</name>
</gene>
<dbReference type="PANTHER" id="PTHR34860:SF6">
    <property type="entry name" value="REPRESSOR-LIKE PROTEIN SSO7C3"/>
    <property type="match status" value="1"/>
</dbReference>
<dbReference type="EMBL" id="QMQV01000266">
    <property type="protein sequence ID" value="RLE45341.1"/>
    <property type="molecule type" value="Genomic_DNA"/>
</dbReference>
<evidence type="ECO:0000313" key="3">
    <source>
        <dbReference type="Proteomes" id="UP000278475"/>
    </source>
</evidence>
<protein>
    <submittedName>
        <fullName evidence="2">AbrB family transcriptional regulator</fullName>
    </submittedName>
</protein>
<dbReference type="Pfam" id="PF04014">
    <property type="entry name" value="MazE_antitoxin"/>
    <property type="match status" value="1"/>
</dbReference>
<accession>A0A497EJS5</accession>
<dbReference type="PROSITE" id="PS51740">
    <property type="entry name" value="SPOVT_ABRB"/>
    <property type="match status" value="1"/>
</dbReference>
<dbReference type="GO" id="GO:0003677">
    <property type="term" value="F:DNA binding"/>
    <property type="evidence" value="ECO:0007669"/>
    <property type="project" value="InterPro"/>
</dbReference>
<comment type="caution">
    <text evidence="2">The sequence shown here is derived from an EMBL/GenBank/DDBJ whole genome shotgun (WGS) entry which is preliminary data.</text>
</comment>
<organism evidence="2 3">
    <name type="scientific">Thermoproteota archaeon</name>
    <dbReference type="NCBI Taxonomy" id="2056631"/>
    <lineage>
        <taxon>Archaea</taxon>
        <taxon>Thermoproteota</taxon>
    </lineage>
</organism>
<dbReference type="AlphaFoldDB" id="A0A497EJS5"/>
<dbReference type="InterPro" id="IPR007159">
    <property type="entry name" value="SpoVT-AbrB_dom"/>
</dbReference>
<reference evidence="2 3" key="1">
    <citation type="submission" date="2018-06" db="EMBL/GenBank/DDBJ databases">
        <title>Extensive metabolic versatility and redundancy in microbially diverse, dynamic hydrothermal sediments.</title>
        <authorList>
            <person name="Dombrowski N."/>
            <person name="Teske A."/>
            <person name="Baker B.J."/>
        </authorList>
    </citation>
    <scope>NUCLEOTIDE SEQUENCE [LARGE SCALE GENOMIC DNA]</scope>
    <source>
        <strain evidence="2">B66_G16</strain>
    </source>
</reference>
<dbReference type="InterPro" id="IPR037914">
    <property type="entry name" value="SpoVT-AbrB_sf"/>
</dbReference>
<dbReference type="PANTHER" id="PTHR34860">
    <property type="entry name" value="REPRESSOR-LIKE PROTEIN SSO7C3"/>
    <property type="match status" value="1"/>
</dbReference>
<proteinExistence type="predicted"/>